<keyword evidence="1" id="KW-1133">Transmembrane helix</keyword>
<feature type="transmembrane region" description="Helical" evidence="1">
    <location>
        <begin position="6"/>
        <end position="27"/>
    </location>
</feature>
<protein>
    <submittedName>
        <fullName evidence="2">Uncharacterized protein</fullName>
    </submittedName>
</protein>
<proteinExistence type="predicted"/>
<organism evidence="2">
    <name type="scientific">marine metagenome</name>
    <dbReference type="NCBI Taxonomy" id="408172"/>
    <lineage>
        <taxon>unclassified sequences</taxon>
        <taxon>metagenomes</taxon>
        <taxon>ecological metagenomes</taxon>
    </lineage>
</organism>
<name>A0A381UQX8_9ZZZZ</name>
<evidence type="ECO:0000313" key="2">
    <source>
        <dbReference type="EMBL" id="SVA30480.1"/>
    </source>
</evidence>
<reference evidence="2" key="1">
    <citation type="submission" date="2018-05" db="EMBL/GenBank/DDBJ databases">
        <authorList>
            <person name="Lanie J.A."/>
            <person name="Ng W.-L."/>
            <person name="Kazmierczak K.M."/>
            <person name="Andrzejewski T.M."/>
            <person name="Davidsen T.M."/>
            <person name="Wayne K.J."/>
            <person name="Tettelin H."/>
            <person name="Glass J.I."/>
            <person name="Rusch D."/>
            <person name="Podicherti R."/>
            <person name="Tsui H.-C.T."/>
            <person name="Winkler M.E."/>
        </authorList>
    </citation>
    <scope>NUCLEOTIDE SEQUENCE</scope>
</reference>
<dbReference type="EMBL" id="UINC01006931">
    <property type="protein sequence ID" value="SVA30480.1"/>
    <property type="molecule type" value="Genomic_DNA"/>
</dbReference>
<keyword evidence="1" id="KW-0472">Membrane</keyword>
<gene>
    <name evidence="2" type="ORF">METZ01_LOCUS83334</name>
</gene>
<keyword evidence="1" id="KW-0812">Transmembrane</keyword>
<dbReference type="AlphaFoldDB" id="A0A381UQX8"/>
<sequence>MQVNWLLVIIVVAISIGFGAIVCDPTIG</sequence>
<accession>A0A381UQX8</accession>
<evidence type="ECO:0000256" key="1">
    <source>
        <dbReference type="SAM" id="Phobius"/>
    </source>
</evidence>